<dbReference type="InterPro" id="IPR012337">
    <property type="entry name" value="RNaseH-like_sf"/>
</dbReference>
<evidence type="ECO:0000313" key="3">
    <source>
        <dbReference type="Proteomes" id="UP000195667"/>
    </source>
</evidence>
<dbReference type="Pfam" id="PF13333">
    <property type="entry name" value="rve_2"/>
    <property type="match status" value="1"/>
</dbReference>
<sequence length="72" mass="8593">MSRKGNCWDNAVMERFFRSLKTESTSRDQYQTHEEMTWAITKYIHFYNTKRIHSIIGSAAPNQFEQQFLKSA</sequence>
<dbReference type="Proteomes" id="UP000195667">
    <property type="component" value="Unassembled WGS sequence"/>
</dbReference>
<proteinExistence type="predicted"/>
<evidence type="ECO:0000313" key="2">
    <source>
        <dbReference type="EMBL" id="SJM89325.1"/>
    </source>
</evidence>
<protein>
    <submittedName>
        <fullName evidence="2">Transposase</fullName>
    </submittedName>
</protein>
<gene>
    <name evidence="2" type="ORF">CRENPOLYSF1_1040001</name>
</gene>
<feature type="domain" description="Integrase catalytic" evidence="1">
    <location>
        <begin position="1"/>
        <end position="68"/>
    </location>
</feature>
<name>A0A1R4GZE8_9GAMM</name>
<organism evidence="2 3">
    <name type="scientific">Crenothrix polyspora</name>
    <dbReference type="NCBI Taxonomy" id="360316"/>
    <lineage>
        <taxon>Bacteria</taxon>
        <taxon>Pseudomonadati</taxon>
        <taxon>Pseudomonadota</taxon>
        <taxon>Gammaproteobacteria</taxon>
        <taxon>Methylococcales</taxon>
        <taxon>Crenotrichaceae</taxon>
        <taxon>Crenothrix</taxon>
    </lineage>
</organism>
<reference evidence="3" key="1">
    <citation type="submission" date="2017-02" db="EMBL/GenBank/DDBJ databases">
        <authorList>
            <person name="Daims H."/>
        </authorList>
    </citation>
    <scope>NUCLEOTIDE SEQUENCE [LARGE SCALE GENOMIC DNA]</scope>
</reference>
<evidence type="ECO:0000259" key="1">
    <source>
        <dbReference type="PROSITE" id="PS50994"/>
    </source>
</evidence>
<dbReference type="AlphaFoldDB" id="A0A1R4GZE8"/>
<dbReference type="GO" id="GO:0003676">
    <property type="term" value="F:nucleic acid binding"/>
    <property type="evidence" value="ECO:0007669"/>
    <property type="project" value="InterPro"/>
</dbReference>
<accession>A0A1R4GZE8</accession>
<dbReference type="InterPro" id="IPR050900">
    <property type="entry name" value="Transposase_IS3/IS150/IS904"/>
</dbReference>
<dbReference type="Gene3D" id="3.30.420.10">
    <property type="entry name" value="Ribonuclease H-like superfamily/Ribonuclease H"/>
    <property type="match status" value="1"/>
</dbReference>
<dbReference type="EMBL" id="FUKI01000007">
    <property type="protein sequence ID" value="SJM89325.1"/>
    <property type="molecule type" value="Genomic_DNA"/>
</dbReference>
<dbReference type="InterPro" id="IPR036397">
    <property type="entry name" value="RNaseH_sf"/>
</dbReference>
<dbReference type="PANTHER" id="PTHR46889">
    <property type="entry name" value="TRANSPOSASE INSF FOR INSERTION SEQUENCE IS3B-RELATED"/>
    <property type="match status" value="1"/>
</dbReference>
<dbReference type="PROSITE" id="PS50994">
    <property type="entry name" value="INTEGRASE"/>
    <property type="match status" value="1"/>
</dbReference>
<dbReference type="GO" id="GO:0015074">
    <property type="term" value="P:DNA integration"/>
    <property type="evidence" value="ECO:0007669"/>
    <property type="project" value="InterPro"/>
</dbReference>
<keyword evidence="3" id="KW-1185">Reference proteome</keyword>
<dbReference type="InterPro" id="IPR001584">
    <property type="entry name" value="Integrase_cat-core"/>
</dbReference>
<dbReference type="SUPFAM" id="SSF53098">
    <property type="entry name" value="Ribonuclease H-like"/>
    <property type="match status" value="1"/>
</dbReference>